<dbReference type="InterPro" id="IPR002942">
    <property type="entry name" value="S4_RNA-bd"/>
</dbReference>
<evidence type="ECO:0000313" key="5">
    <source>
        <dbReference type="EMBL" id="MBK3331682.1"/>
    </source>
</evidence>
<dbReference type="SUPFAM" id="SSF55174">
    <property type="entry name" value="Alpha-L RNA-binding motif"/>
    <property type="match status" value="1"/>
</dbReference>
<evidence type="ECO:0000313" key="6">
    <source>
        <dbReference type="Proteomes" id="UP000772812"/>
    </source>
</evidence>
<proteinExistence type="inferred from homology"/>
<comment type="similarity">
    <text evidence="1">Belongs to the pseudouridine synthase RluA family.</text>
</comment>
<dbReference type="InterPro" id="IPR050188">
    <property type="entry name" value="RluA_PseudoU_synthase"/>
</dbReference>
<dbReference type="SMART" id="SM00363">
    <property type="entry name" value="S4"/>
    <property type="match status" value="1"/>
</dbReference>
<keyword evidence="2" id="KW-0413">Isomerase</keyword>
<dbReference type="Pfam" id="PF01479">
    <property type="entry name" value="S4"/>
    <property type="match status" value="1"/>
</dbReference>
<comment type="caution">
    <text evidence="5">The sequence shown here is derived from an EMBL/GenBank/DDBJ whole genome shotgun (WGS) entry which is preliminary data.</text>
</comment>
<sequence length="273" mass="31855">MKKVKVNKQTALRDFLSEHLNISKKKAKQLIDTKLILVNNKRVWIASHMLREGDVVEIPTLENNIQWEIKNNILYEDEYIIALNKPPFMESEGGKNSLEDKLKGFKKSRKIQAIHRLDRDTSGVILFAKNRAVFEKFKQLWQEKKVKKEYLAISHGEAVFRKKVVNIPVDKKYAKSIIQTLKTGSGFSLFKIEIPTGRKHQIRIHLSKIRHPIVGDKTYGLKNITDPLLKNVKRQMLHSYRISFFHPYLKKKITITGKPLSDFENFGKIIRLL</sequence>
<name>A0ABS1GFI4_9AQUI</name>
<dbReference type="Proteomes" id="UP000772812">
    <property type="component" value="Unassembled WGS sequence"/>
</dbReference>
<dbReference type="InterPro" id="IPR020103">
    <property type="entry name" value="PsdUridine_synth_cat_dom_sf"/>
</dbReference>
<protein>
    <submittedName>
        <fullName evidence="5">RluA family pseudouridine synthase</fullName>
    </submittedName>
</protein>
<dbReference type="Gene3D" id="3.30.2350.10">
    <property type="entry name" value="Pseudouridine synthase"/>
    <property type="match status" value="1"/>
</dbReference>
<dbReference type="PROSITE" id="PS01129">
    <property type="entry name" value="PSI_RLU"/>
    <property type="match status" value="1"/>
</dbReference>
<feature type="domain" description="RNA-binding S4" evidence="4">
    <location>
        <begin position="10"/>
        <end position="66"/>
    </location>
</feature>
<dbReference type="PANTHER" id="PTHR21600">
    <property type="entry name" value="MITOCHONDRIAL RNA PSEUDOURIDINE SYNTHASE"/>
    <property type="match status" value="1"/>
</dbReference>
<dbReference type="InterPro" id="IPR006224">
    <property type="entry name" value="PsdUridine_synth_RluA-like_CS"/>
</dbReference>
<evidence type="ECO:0000256" key="3">
    <source>
        <dbReference type="PROSITE-ProRule" id="PRU00182"/>
    </source>
</evidence>
<accession>A0ABS1GFI4</accession>
<dbReference type="InterPro" id="IPR006145">
    <property type="entry name" value="PsdUridine_synth_RsuA/RluA"/>
</dbReference>
<evidence type="ECO:0000259" key="4">
    <source>
        <dbReference type="SMART" id="SM00363"/>
    </source>
</evidence>
<dbReference type="CDD" id="cd00165">
    <property type="entry name" value="S4"/>
    <property type="match status" value="1"/>
</dbReference>
<dbReference type="SUPFAM" id="SSF55120">
    <property type="entry name" value="Pseudouridine synthase"/>
    <property type="match status" value="1"/>
</dbReference>
<dbReference type="RefSeq" id="WP_200673091.1">
    <property type="nucleotide sequence ID" value="NZ_JAACYA010000001.1"/>
</dbReference>
<gene>
    <name evidence="5" type="ORF">GWK41_01215</name>
</gene>
<dbReference type="EMBL" id="JAACYA010000001">
    <property type="protein sequence ID" value="MBK3331682.1"/>
    <property type="molecule type" value="Genomic_DNA"/>
</dbReference>
<dbReference type="PROSITE" id="PS50889">
    <property type="entry name" value="S4"/>
    <property type="match status" value="1"/>
</dbReference>
<dbReference type="PANTHER" id="PTHR21600:SF44">
    <property type="entry name" value="RIBOSOMAL LARGE SUBUNIT PSEUDOURIDINE SYNTHASE D"/>
    <property type="match status" value="1"/>
</dbReference>
<dbReference type="Pfam" id="PF00849">
    <property type="entry name" value="PseudoU_synth_2"/>
    <property type="match status" value="1"/>
</dbReference>
<dbReference type="Gene3D" id="3.10.290.10">
    <property type="entry name" value="RNA-binding S4 domain"/>
    <property type="match status" value="1"/>
</dbReference>
<organism evidence="5 6">
    <name type="scientific">Persephonella atlantica</name>
    <dbReference type="NCBI Taxonomy" id="2699429"/>
    <lineage>
        <taxon>Bacteria</taxon>
        <taxon>Pseudomonadati</taxon>
        <taxon>Aquificota</taxon>
        <taxon>Aquificia</taxon>
        <taxon>Aquificales</taxon>
        <taxon>Hydrogenothermaceae</taxon>
        <taxon>Persephonella</taxon>
    </lineage>
</organism>
<dbReference type="InterPro" id="IPR036986">
    <property type="entry name" value="S4_RNA-bd_sf"/>
</dbReference>
<dbReference type="CDD" id="cd02869">
    <property type="entry name" value="PseudoU_synth_RluA_like"/>
    <property type="match status" value="1"/>
</dbReference>
<keyword evidence="3" id="KW-0694">RNA-binding</keyword>
<keyword evidence="6" id="KW-1185">Reference proteome</keyword>
<evidence type="ECO:0000256" key="1">
    <source>
        <dbReference type="ARBA" id="ARBA00010876"/>
    </source>
</evidence>
<evidence type="ECO:0000256" key="2">
    <source>
        <dbReference type="ARBA" id="ARBA00023235"/>
    </source>
</evidence>
<reference evidence="5 6" key="1">
    <citation type="journal article" date="2021" name="Syst. Appl. Microbiol.">
        <title>Persephonella atlantica sp. nov.: How to adapt to physico-chemical gradients in high temperature hydrothermal habitats.</title>
        <authorList>
            <person name="Francois D.X."/>
            <person name="Godfroy A."/>
            <person name="Mathien C."/>
            <person name="Aube J."/>
            <person name="Cathalot C."/>
            <person name="Lesongeur F."/>
            <person name="L'Haridon S."/>
            <person name="Philippon X."/>
            <person name="Roussel E.G."/>
        </authorList>
    </citation>
    <scope>NUCLEOTIDE SEQUENCE [LARGE SCALE GENOMIC DNA]</scope>
    <source>
        <strain evidence="5 6">MO1340</strain>
    </source>
</reference>